<dbReference type="InterPro" id="IPR003439">
    <property type="entry name" value="ABC_transporter-like_ATP-bd"/>
</dbReference>
<evidence type="ECO:0000256" key="2">
    <source>
        <dbReference type="ARBA" id="ARBA00022840"/>
    </source>
</evidence>
<gene>
    <name evidence="4" type="ORF">SCLCIDRAFT_27959</name>
</gene>
<dbReference type="InParanoid" id="A0A0C2Z9L1"/>
<dbReference type="OrthoDB" id="6500128at2759"/>
<dbReference type="Gene3D" id="3.40.50.300">
    <property type="entry name" value="P-loop containing nucleotide triphosphate hydrolases"/>
    <property type="match status" value="1"/>
</dbReference>
<sequence>MQSVNTPDIVEHQLGDQERCIASQQSIVLGGPAMVFMAGSTGLPDISSGVISYLDLLDILRVPLVQSSSRVGDCRANMTYVVSNDLIRYPGYDVLQTVPVASLYKVERKALWTLLSVHFGQGDFGQNPSFTSLWYGDLLQYDAKSFVNFALGEHIEGAFDTGKPNAATDLEAPRRPYSLQPDYHQVTDWIEYPSCMLTWNHITTLSKPIDKAKKKYSELKLGVWRLIILDDSAYKLPGIQSPSEIRTVLIPLFRRAFGDMYAISPMMFYLIVVTHLWRAMEETMSLYFSNRLLFFIERRLSEGSDVTNDLIWATTLRIGCSVLTTLFRWAFQGIRDVYRARLKYNMQGLLFAAQLARDLPTSQDNASQLYVEADSVFICLERTIELAKTLISFLLQLRLILHVVGTGLQNAGPTFIALCIFPLIMNFLLKKELWGKQYIVEAINKFYLRKSALLKLTDDNLKIEILGGGISDYLLKEYRKAQHGLRDTPDTHPEQLYRAHQGLVSELLRSISSQSSMVRSPLVTPSKLSVVQLAILEQTNLSLRQTFWLLANELEFFPEDMSRMREFYAALDIENQIKDGDKVYPEPGCDNSAGMSLELRYGSRVRKRFIGLNFYRDVSFSYPNTTSDRPALKDVSFTIHPGQLVVIVGCNGSGKSTIIKLLSRLYDTTSGTIFVDGIPIQKYRIQELRRAIAMLTQDHQLFPLSVEENIVLGAPDEEGMEDSRKLEECVRLSGAEKITNNFSEGFQTVLDPNPSSYISFYGQGNEELGAIFKKMKKSVSLSGGEKQRLVAARMFMRLTTPVKLATIDEPSSALDPSSEFELFSRLRAARKGRTMIFVTHRFGHLTKHADLIICLKDGTVEETGTHPELLAAGGEYAHLYNVQAEAFTTSAPV</sequence>
<dbReference type="SMART" id="SM00382">
    <property type="entry name" value="AAA"/>
    <property type="match status" value="1"/>
</dbReference>
<dbReference type="PROSITE" id="PS50893">
    <property type="entry name" value="ABC_TRANSPORTER_2"/>
    <property type="match status" value="1"/>
</dbReference>
<dbReference type="EMBL" id="KN822084">
    <property type="protein sequence ID" value="KIM58573.1"/>
    <property type="molecule type" value="Genomic_DNA"/>
</dbReference>
<dbReference type="AlphaFoldDB" id="A0A0C2Z9L1"/>
<dbReference type="GO" id="GO:0016887">
    <property type="term" value="F:ATP hydrolysis activity"/>
    <property type="evidence" value="ECO:0007669"/>
    <property type="project" value="InterPro"/>
</dbReference>
<keyword evidence="5" id="KW-1185">Reference proteome</keyword>
<reference evidence="4 5" key="1">
    <citation type="submission" date="2014-04" db="EMBL/GenBank/DDBJ databases">
        <authorList>
            <consortium name="DOE Joint Genome Institute"/>
            <person name="Kuo A."/>
            <person name="Kohler A."/>
            <person name="Nagy L.G."/>
            <person name="Floudas D."/>
            <person name="Copeland A."/>
            <person name="Barry K.W."/>
            <person name="Cichocki N."/>
            <person name="Veneault-Fourrey C."/>
            <person name="LaButti K."/>
            <person name="Lindquist E.A."/>
            <person name="Lipzen A."/>
            <person name="Lundell T."/>
            <person name="Morin E."/>
            <person name="Murat C."/>
            <person name="Sun H."/>
            <person name="Tunlid A."/>
            <person name="Henrissat B."/>
            <person name="Grigoriev I.V."/>
            <person name="Hibbett D.S."/>
            <person name="Martin F."/>
            <person name="Nordberg H.P."/>
            <person name="Cantor M.N."/>
            <person name="Hua S.X."/>
        </authorList>
    </citation>
    <scope>NUCLEOTIDE SEQUENCE [LARGE SCALE GENOMIC DNA]</scope>
    <source>
        <strain evidence="4 5">Foug A</strain>
    </source>
</reference>
<evidence type="ECO:0000256" key="1">
    <source>
        <dbReference type="ARBA" id="ARBA00022741"/>
    </source>
</evidence>
<proteinExistence type="predicted"/>
<organism evidence="4 5">
    <name type="scientific">Scleroderma citrinum Foug A</name>
    <dbReference type="NCBI Taxonomy" id="1036808"/>
    <lineage>
        <taxon>Eukaryota</taxon>
        <taxon>Fungi</taxon>
        <taxon>Dikarya</taxon>
        <taxon>Basidiomycota</taxon>
        <taxon>Agaricomycotina</taxon>
        <taxon>Agaricomycetes</taxon>
        <taxon>Agaricomycetidae</taxon>
        <taxon>Boletales</taxon>
        <taxon>Sclerodermatineae</taxon>
        <taxon>Sclerodermataceae</taxon>
        <taxon>Scleroderma</taxon>
    </lineage>
</organism>
<reference evidence="5" key="2">
    <citation type="submission" date="2015-01" db="EMBL/GenBank/DDBJ databases">
        <title>Evolutionary Origins and Diversification of the Mycorrhizal Mutualists.</title>
        <authorList>
            <consortium name="DOE Joint Genome Institute"/>
            <consortium name="Mycorrhizal Genomics Consortium"/>
            <person name="Kohler A."/>
            <person name="Kuo A."/>
            <person name="Nagy L.G."/>
            <person name="Floudas D."/>
            <person name="Copeland A."/>
            <person name="Barry K.W."/>
            <person name="Cichocki N."/>
            <person name="Veneault-Fourrey C."/>
            <person name="LaButti K."/>
            <person name="Lindquist E.A."/>
            <person name="Lipzen A."/>
            <person name="Lundell T."/>
            <person name="Morin E."/>
            <person name="Murat C."/>
            <person name="Riley R."/>
            <person name="Ohm R."/>
            <person name="Sun H."/>
            <person name="Tunlid A."/>
            <person name="Henrissat B."/>
            <person name="Grigoriev I.V."/>
            <person name="Hibbett D.S."/>
            <person name="Martin F."/>
        </authorList>
    </citation>
    <scope>NUCLEOTIDE SEQUENCE [LARGE SCALE GENOMIC DNA]</scope>
    <source>
        <strain evidence="5">Foug A</strain>
    </source>
</reference>
<evidence type="ECO:0000313" key="4">
    <source>
        <dbReference type="EMBL" id="KIM58573.1"/>
    </source>
</evidence>
<dbReference type="InterPro" id="IPR027417">
    <property type="entry name" value="P-loop_NTPase"/>
</dbReference>
<name>A0A0C2Z9L1_9AGAM</name>
<dbReference type="SUPFAM" id="SSF52540">
    <property type="entry name" value="P-loop containing nucleoside triphosphate hydrolases"/>
    <property type="match status" value="1"/>
</dbReference>
<evidence type="ECO:0000259" key="3">
    <source>
        <dbReference type="PROSITE" id="PS50893"/>
    </source>
</evidence>
<dbReference type="PANTHER" id="PTHR43394">
    <property type="entry name" value="ATP-DEPENDENT PERMEASE MDL1, MITOCHONDRIAL"/>
    <property type="match status" value="1"/>
</dbReference>
<dbReference type="GO" id="GO:0005524">
    <property type="term" value="F:ATP binding"/>
    <property type="evidence" value="ECO:0007669"/>
    <property type="project" value="UniProtKB-KW"/>
</dbReference>
<keyword evidence="1" id="KW-0547">Nucleotide-binding</keyword>
<dbReference type="Proteomes" id="UP000053989">
    <property type="component" value="Unassembled WGS sequence"/>
</dbReference>
<dbReference type="GO" id="GO:0015421">
    <property type="term" value="F:ABC-type oligopeptide transporter activity"/>
    <property type="evidence" value="ECO:0007669"/>
    <property type="project" value="TreeGrafter"/>
</dbReference>
<keyword evidence="2" id="KW-0067">ATP-binding</keyword>
<dbReference type="PANTHER" id="PTHR43394:SF1">
    <property type="entry name" value="ATP-BINDING CASSETTE SUB-FAMILY B MEMBER 10, MITOCHONDRIAL"/>
    <property type="match status" value="1"/>
</dbReference>
<feature type="domain" description="ABC transporter" evidence="3">
    <location>
        <begin position="613"/>
        <end position="882"/>
    </location>
</feature>
<dbReference type="STRING" id="1036808.A0A0C2Z9L1"/>
<dbReference type="InterPro" id="IPR039421">
    <property type="entry name" value="Type_1_exporter"/>
</dbReference>
<evidence type="ECO:0000313" key="5">
    <source>
        <dbReference type="Proteomes" id="UP000053989"/>
    </source>
</evidence>
<dbReference type="HOGENOM" id="CLU_000604_63_0_1"/>
<protein>
    <recommendedName>
        <fullName evidence="3">ABC transporter domain-containing protein</fullName>
    </recommendedName>
</protein>
<dbReference type="InterPro" id="IPR003593">
    <property type="entry name" value="AAA+_ATPase"/>
</dbReference>
<accession>A0A0C2Z9L1</accession>
<dbReference type="Pfam" id="PF00005">
    <property type="entry name" value="ABC_tran"/>
    <property type="match status" value="1"/>
</dbReference>